<gene>
    <name evidence="1" type="ORF">BDN72DRAFT_744779</name>
</gene>
<feature type="non-terminal residue" evidence="1">
    <location>
        <position position="1"/>
    </location>
</feature>
<evidence type="ECO:0000313" key="2">
    <source>
        <dbReference type="Proteomes" id="UP000308600"/>
    </source>
</evidence>
<feature type="non-terminal residue" evidence="1">
    <location>
        <position position="247"/>
    </location>
</feature>
<evidence type="ECO:0000313" key="1">
    <source>
        <dbReference type="EMBL" id="TFK59171.1"/>
    </source>
</evidence>
<protein>
    <submittedName>
        <fullName evidence="1">Uncharacterized protein</fullName>
    </submittedName>
</protein>
<sequence>SKRWTKAQLLIPGPGTVKRVPTTWNAWVRHKLLEANKDRPVGQRLQLARFLRDNSASLCVAYKGLTDHQRASFNGEMAADRVERLKMIRANPRAVQRKVISTFGSMQKQVSSLPIFNSKWAILTRVQWSTICEQFGLEGFYFAVRGSVDDRHDPELFCSAKALAFFRHVLGITPENLILKLEAYCVNLVATPNKDPRATLVSRARKLIQEGLDNILQSSGLAKKRVTMNYENYEARIVEAYGVRLVG</sequence>
<reference evidence="1 2" key="1">
    <citation type="journal article" date="2019" name="Nat. Ecol. Evol.">
        <title>Megaphylogeny resolves global patterns of mushroom evolution.</title>
        <authorList>
            <person name="Varga T."/>
            <person name="Krizsan K."/>
            <person name="Foldi C."/>
            <person name="Dima B."/>
            <person name="Sanchez-Garcia M."/>
            <person name="Sanchez-Ramirez S."/>
            <person name="Szollosi G.J."/>
            <person name="Szarkandi J.G."/>
            <person name="Papp V."/>
            <person name="Albert L."/>
            <person name="Andreopoulos W."/>
            <person name="Angelini C."/>
            <person name="Antonin V."/>
            <person name="Barry K.W."/>
            <person name="Bougher N.L."/>
            <person name="Buchanan P."/>
            <person name="Buyck B."/>
            <person name="Bense V."/>
            <person name="Catcheside P."/>
            <person name="Chovatia M."/>
            <person name="Cooper J."/>
            <person name="Damon W."/>
            <person name="Desjardin D."/>
            <person name="Finy P."/>
            <person name="Geml J."/>
            <person name="Haridas S."/>
            <person name="Hughes K."/>
            <person name="Justo A."/>
            <person name="Karasinski D."/>
            <person name="Kautmanova I."/>
            <person name="Kiss B."/>
            <person name="Kocsube S."/>
            <person name="Kotiranta H."/>
            <person name="LaButti K.M."/>
            <person name="Lechner B.E."/>
            <person name="Liimatainen K."/>
            <person name="Lipzen A."/>
            <person name="Lukacs Z."/>
            <person name="Mihaltcheva S."/>
            <person name="Morgado L.N."/>
            <person name="Niskanen T."/>
            <person name="Noordeloos M.E."/>
            <person name="Ohm R.A."/>
            <person name="Ortiz-Santana B."/>
            <person name="Ovrebo C."/>
            <person name="Racz N."/>
            <person name="Riley R."/>
            <person name="Savchenko A."/>
            <person name="Shiryaev A."/>
            <person name="Soop K."/>
            <person name="Spirin V."/>
            <person name="Szebenyi C."/>
            <person name="Tomsovsky M."/>
            <person name="Tulloss R.E."/>
            <person name="Uehling J."/>
            <person name="Grigoriev I.V."/>
            <person name="Vagvolgyi C."/>
            <person name="Papp T."/>
            <person name="Martin F.M."/>
            <person name="Miettinen O."/>
            <person name="Hibbett D.S."/>
            <person name="Nagy L.G."/>
        </authorList>
    </citation>
    <scope>NUCLEOTIDE SEQUENCE [LARGE SCALE GENOMIC DNA]</scope>
    <source>
        <strain evidence="1 2">NL-1719</strain>
    </source>
</reference>
<organism evidence="1 2">
    <name type="scientific">Pluteus cervinus</name>
    <dbReference type="NCBI Taxonomy" id="181527"/>
    <lineage>
        <taxon>Eukaryota</taxon>
        <taxon>Fungi</taxon>
        <taxon>Dikarya</taxon>
        <taxon>Basidiomycota</taxon>
        <taxon>Agaricomycotina</taxon>
        <taxon>Agaricomycetes</taxon>
        <taxon>Agaricomycetidae</taxon>
        <taxon>Agaricales</taxon>
        <taxon>Pluteineae</taxon>
        <taxon>Pluteaceae</taxon>
        <taxon>Pluteus</taxon>
    </lineage>
</organism>
<dbReference type="Proteomes" id="UP000308600">
    <property type="component" value="Unassembled WGS sequence"/>
</dbReference>
<dbReference type="EMBL" id="ML209060">
    <property type="protein sequence ID" value="TFK59171.1"/>
    <property type="molecule type" value="Genomic_DNA"/>
</dbReference>
<accession>A0ACD3A0T6</accession>
<keyword evidence="2" id="KW-1185">Reference proteome</keyword>
<proteinExistence type="predicted"/>
<name>A0ACD3A0T6_9AGAR</name>